<dbReference type="GO" id="GO:0030170">
    <property type="term" value="F:pyridoxal phosphate binding"/>
    <property type="evidence" value="ECO:0007669"/>
    <property type="project" value="InterPro"/>
</dbReference>
<comment type="cofactor">
    <cofactor evidence="1">
        <name>pyridoxal 5'-phosphate</name>
        <dbReference type="ChEBI" id="CHEBI:597326"/>
    </cofactor>
</comment>
<gene>
    <name evidence="8" type="ORF">H1R16_03320</name>
    <name evidence="7" type="ORF">H2507_08910</name>
</gene>
<dbReference type="InterPro" id="IPR004839">
    <property type="entry name" value="Aminotransferase_I/II_large"/>
</dbReference>
<evidence type="ECO:0000259" key="6">
    <source>
        <dbReference type="Pfam" id="PF00155"/>
    </source>
</evidence>
<dbReference type="Proteomes" id="UP000539710">
    <property type="component" value="Unassembled WGS sequence"/>
</dbReference>
<proteinExistence type="inferred from homology"/>
<keyword evidence="3 8" id="KW-0032">Aminotransferase</keyword>
<evidence type="ECO:0000313" key="7">
    <source>
        <dbReference type="EMBL" id="MBA5247287.1"/>
    </source>
</evidence>
<evidence type="ECO:0000313" key="8">
    <source>
        <dbReference type="EMBL" id="QMS99051.1"/>
    </source>
</evidence>
<keyword evidence="4 7" id="KW-0808">Transferase</keyword>
<reference evidence="8 9" key="1">
    <citation type="submission" date="2020-07" db="EMBL/GenBank/DDBJ databases">
        <title>Chryseobacterium sp.cx-624.</title>
        <authorList>
            <person name="Yang C."/>
        </authorList>
    </citation>
    <scope>NUCLEOTIDE SEQUENCE [LARGE SCALE GENOMIC DNA]</scope>
    <source>
        <strain evidence="8">Cx-624</strain>
        <strain evidence="9">cx-624</strain>
    </source>
</reference>
<dbReference type="Pfam" id="PF00155">
    <property type="entry name" value="Aminotran_1_2"/>
    <property type="match status" value="1"/>
</dbReference>
<accession>A0A7D7QZP6</accession>
<dbReference type="FunFam" id="3.40.640.10:FF:000033">
    <property type="entry name" value="Aspartate aminotransferase"/>
    <property type="match status" value="1"/>
</dbReference>
<dbReference type="PANTHER" id="PTHR43807:SF20">
    <property type="entry name" value="FI04487P"/>
    <property type="match status" value="1"/>
</dbReference>
<dbReference type="InterPro" id="IPR015422">
    <property type="entry name" value="PyrdxlP-dep_Trfase_small"/>
</dbReference>
<dbReference type="GO" id="GO:0016212">
    <property type="term" value="F:kynurenine-oxoglutarate transaminase activity"/>
    <property type="evidence" value="ECO:0007669"/>
    <property type="project" value="TreeGrafter"/>
</dbReference>
<dbReference type="GO" id="GO:0005737">
    <property type="term" value="C:cytoplasm"/>
    <property type="evidence" value="ECO:0007669"/>
    <property type="project" value="TreeGrafter"/>
</dbReference>
<organism evidence="8 9">
    <name type="scientific">Marnyiella aurantia</name>
    <dbReference type="NCBI Taxonomy" id="2758037"/>
    <lineage>
        <taxon>Bacteria</taxon>
        <taxon>Pseudomonadati</taxon>
        <taxon>Bacteroidota</taxon>
        <taxon>Flavobacteriia</taxon>
        <taxon>Flavobacteriales</taxon>
        <taxon>Weeksellaceae</taxon>
        <taxon>Marnyiella</taxon>
    </lineage>
</organism>
<protein>
    <submittedName>
        <fullName evidence="8">Aminotransferase class I/II-fold pyridoxal phosphate-dependent enzyme</fullName>
    </submittedName>
</protein>
<dbReference type="EMBL" id="CP059472">
    <property type="protein sequence ID" value="QMS99051.1"/>
    <property type="molecule type" value="Genomic_DNA"/>
</dbReference>
<dbReference type="NCBIfam" id="NF006569">
    <property type="entry name" value="PRK09082.1"/>
    <property type="match status" value="1"/>
</dbReference>
<dbReference type="AlphaFoldDB" id="A0A7D7QZP6"/>
<reference evidence="7" key="3">
    <citation type="submission" date="2020-07" db="EMBL/GenBank/DDBJ databases">
        <authorList>
            <person name="Yang C."/>
        </authorList>
    </citation>
    <scope>NUCLEOTIDE SEQUENCE</scope>
    <source>
        <strain evidence="7">Cx-624</strain>
    </source>
</reference>
<dbReference type="Proteomes" id="UP000515349">
    <property type="component" value="Chromosome"/>
</dbReference>
<evidence type="ECO:0000256" key="4">
    <source>
        <dbReference type="ARBA" id="ARBA00022679"/>
    </source>
</evidence>
<dbReference type="RefSeq" id="WP_181887397.1">
    <property type="nucleotide sequence ID" value="NZ_CP059472.1"/>
</dbReference>
<comment type="similarity">
    <text evidence="2">Belongs to the class-I pyridoxal-phosphate-dependent aminotransferase family.</text>
</comment>
<sequence>MTIERKHSGKDISIFSEMTALAQQYGAVNLSQGFPDFEIDPKLKELLGKATSDNHNQYAPLTGVPLLTENLVTFNARRKKPLDLHSSEIIITPGATYGIYCALATILKPGDDVIVLEPSYDSYVPAIEVNGGKPVFVSLDKDFRPDFEMIKNAVTLQTRAIIINSPHNPSGNIWTEKDWEALWQIVKDTEIIVISDEVYDLLCYDENVFTSVMHHPHLRNRSYAVFSFGKMFHATGWKVGYVLASEELNYAFLRVHQYLSFCVNVPAQYALAGYLEVFDAAANSRMMQNKRDYLISAFSGLPFTITGKAEGGYFQTMEYHNLSDLGDRDFAVWLTKEKKVCTVPVSAFFHNGQNTGKVRFCFAKKEETIDNAAEFLRNLL</sequence>
<evidence type="ECO:0000256" key="1">
    <source>
        <dbReference type="ARBA" id="ARBA00001933"/>
    </source>
</evidence>
<evidence type="ECO:0000256" key="2">
    <source>
        <dbReference type="ARBA" id="ARBA00007441"/>
    </source>
</evidence>
<evidence type="ECO:0000313" key="9">
    <source>
        <dbReference type="Proteomes" id="UP000515349"/>
    </source>
</evidence>
<dbReference type="InterPro" id="IPR015424">
    <property type="entry name" value="PyrdxlP-dep_Trfase"/>
</dbReference>
<dbReference type="EMBL" id="JACEUX010000003">
    <property type="protein sequence ID" value="MBA5247287.1"/>
    <property type="molecule type" value="Genomic_DNA"/>
</dbReference>
<evidence type="ECO:0000256" key="5">
    <source>
        <dbReference type="ARBA" id="ARBA00022898"/>
    </source>
</evidence>
<dbReference type="SUPFAM" id="SSF53383">
    <property type="entry name" value="PLP-dependent transferases"/>
    <property type="match status" value="1"/>
</dbReference>
<dbReference type="InterPro" id="IPR051326">
    <property type="entry name" value="Kynurenine-oxoglutarate_AT"/>
</dbReference>
<dbReference type="Gene3D" id="3.90.1150.10">
    <property type="entry name" value="Aspartate Aminotransferase, domain 1"/>
    <property type="match status" value="1"/>
</dbReference>
<evidence type="ECO:0000313" key="10">
    <source>
        <dbReference type="Proteomes" id="UP000539710"/>
    </source>
</evidence>
<name>A0A7D7QZP6_9FLAO</name>
<keyword evidence="5" id="KW-0663">Pyridoxal phosphate</keyword>
<dbReference type="Gene3D" id="3.40.640.10">
    <property type="entry name" value="Type I PLP-dependent aspartate aminotransferase-like (Major domain)"/>
    <property type="match status" value="1"/>
</dbReference>
<dbReference type="CDD" id="cd00609">
    <property type="entry name" value="AAT_like"/>
    <property type="match status" value="1"/>
</dbReference>
<evidence type="ECO:0000256" key="3">
    <source>
        <dbReference type="ARBA" id="ARBA00022576"/>
    </source>
</evidence>
<dbReference type="InterPro" id="IPR015421">
    <property type="entry name" value="PyrdxlP-dep_Trfase_major"/>
</dbReference>
<feature type="domain" description="Aminotransferase class I/classII large" evidence="6">
    <location>
        <begin position="28"/>
        <end position="375"/>
    </location>
</feature>
<keyword evidence="10" id="KW-1185">Reference proteome</keyword>
<dbReference type="PANTHER" id="PTHR43807">
    <property type="entry name" value="FI04487P"/>
    <property type="match status" value="1"/>
</dbReference>
<dbReference type="KEGG" id="cbau:H1R16_03320"/>
<reference evidence="10" key="2">
    <citation type="submission" date="2020-07" db="EMBL/GenBank/DDBJ databases">
        <title>Flavobacterium sp. xlx-214.</title>
        <authorList>
            <person name="Yang C."/>
        </authorList>
    </citation>
    <scope>NUCLEOTIDE SEQUENCE [LARGE SCALE GENOMIC DNA]</scope>
    <source>
        <strain evidence="10">CX-624</strain>
    </source>
</reference>